<evidence type="ECO:0000313" key="2">
    <source>
        <dbReference type="EMBL" id="CAH3157436.1"/>
    </source>
</evidence>
<protein>
    <recommendedName>
        <fullName evidence="4">Apple domain-containing protein</fullName>
    </recommendedName>
</protein>
<feature type="chain" id="PRO_5043987082" description="Apple domain-containing protein" evidence="1">
    <location>
        <begin position="23"/>
        <end position="147"/>
    </location>
</feature>
<dbReference type="Proteomes" id="UP001159428">
    <property type="component" value="Unassembled WGS sequence"/>
</dbReference>
<dbReference type="AlphaFoldDB" id="A0AAU9XSA4"/>
<name>A0AAU9XSA4_9CNID</name>
<reference evidence="2 3" key="1">
    <citation type="submission" date="2022-05" db="EMBL/GenBank/DDBJ databases">
        <authorList>
            <consortium name="Genoscope - CEA"/>
            <person name="William W."/>
        </authorList>
    </citation>
    <scope>NUCLEOTIDE SEQUENCE [LARGE SCALE GENOMIC DNA]</scope>
</reference>
<sequence length="147" mass="17107">MSRMKLFLYLFALLGSYSHNRATANQEICRRVKFSEPSRGFALVGHVFANITLFIGPHINNHCRNRCIMEQKCRSINIGQVRKDKVLCQLSDSDQLKHPNDIKPMDDFLYLGIEVRSLTQSLTNLKQMSTSEYCRIQHQIRIFKKTT</sequence>
<organism evidence="2 3">
    <name type="scientific">Pocillopora meandrina</name>
    <dbReference type="NCBI Taxonomy" id="46732"/>
    <lineage>
        <taxon>Eukaryota</taxon>
        <taxon>Metazoa</taxon>
        <taxon>Cnidaria</taxon>
        <taxon>Anthozoa</taxon>
        <taxon>Hexacorallia</taxon>
        <taxon>Scleractinia</taxon>
        <taxon>Astrocoeniina</taxon>
        <taxon>Pocilloporidae</taxon>
        <taxon>Pocillopora</taxon>
    </lineage>
</organism>
<evidence type="ECO:0000313" key="3">
    <source>
        <dbReference type="Proteomes" id="UP001159428"/>
    </source>
</evidence>
<keyword evidence="3" id="KW-1185">Reference proteome</keyword>
<gene>
    <name evidence="2" type="ORF">PMEA_00029970</name>
</gene>
<proteinExistence type="predicted"/>
<dbReference type="EMBL" id="CALNXJ010000064">
    <property type="protein sequence ID" value="CAH3157436.1"/>
    <property type="molecule type" value="Genomic_DNA"/>
</dbReference>
<accession>A0AAU9XSA4</accession>
<evidence type="ECO:0008006" key="4">
    <source>
        <dbReference type="Google" id="ProtNLM"/>
    </source>
</evidence>
<feature type="signal peptide" evidence="1">
    <location>
        <begin position="1"/>
        <end position="22"/>
    </location>
</feature>
<comment type="caution">
    <text evidence="2">The sequence shown here is derived from an EMBL/GenBank/DDBJ whole genome shotgun (WGS) entry which is preliminary data.</text>
</comment>
<keyword evidence="1" id="KW-0732">Signal</keyword>
<evidence type="ECO:0000256" key="1">
    <source>
        <dbReference type="SAM" id="SignalP"/>
    </source>
</evidence>